<dbReference type="EMBL" id="AP023361">
    <property type="protein sequence ID" value="BCJ89503.1"/>
    <property type="molecule type" value="Genomic_DNA"/>
</dbReference>
<protein>
    <submittedName>
        <fullName evidence="3">Heparinase</fullName>
    </submittedName>
</protein>
<sequence length="565" mass="60932">MADAMADRAHTRTQLTLLVLTEAAARLSPRRLMRFGLPFSVPDRLIAIPRPVIDGDAIAGAALYGGTFSFAGASREAAGKSIFEIAAPNSDWARELHGFSWLADLAAADTVLARAYARSLIAEWAAFGRGKKEAREAEVAARRVINFLTYANFLIDDADAVFRRRFLRGLARQTSRLRREIGRLPSGMPRLLTAIALTEAGLCLPDSSGHLACGSNYLNDDLGALILPDGGPATRNPSDVLTLALDLLPLTDCFTERGLAPPPALNTALDRMLPMLRFFRHTDGTLALFNGMGATRTDLLAAAIALDETRGQPVQNASFSGYQRMEAGDAVLIADTGLPPPLALSRDAHAGTLSFELTAGDARLVVNCGVPRDGHAGRRMAARKTAAHSTASVGGASSARFVSNRFLRKILGPLLRDGPTRVEVFREDRHGAGLIRASHNGYQARFGLVHERSLQLDPKGTRLDGMDVLRPMRRKTHADITLAFHLHPDVRASLVDEGEGVLLSLPDGEIWLFAAEGHKADLEESIFFAGPSGPRRTEQILLKLGARAGARVNWSFIRAGREAGQ</sequence>
<dbReference type="Gene3D" id="2.70.98.70">
    <property type="match status" value="1"/>
</dbReference>
<dbReference type="AlphaFoldDB" id="A0A6S6QEG2"/>
<name>A0A6S6QEG2_9HYPH</name>
<reference evidence="3 4" key="1">
    <citation type="submission" date="2020-08" db="EMBL/GenBank/DDBJ databases">
        <title>Genome sequence of Rhizobiales bacterium strain IZ6.</title>
        <authorList>
            <person name="Nakai R."/>
            <person name="Naganuma T."/>
        </authorList>
    </citation>
    <scope>NUCLEOTIDE SEQUENCE [LARGE SCALE GENOMIC DNA]</scope>
    <source>
        <strain evidence="3 4">IZ6</strain>
    </source>
</reference>
<dbReference type="InterPro" id="IPR008929">
    <property type="entry name" value="Chondroitin_lyas"/>
</dbReference>
<keyword evidence="4" id="KW-1185">Reference proteome</keyword>
<feature type="domain" description="Heparinase II/III-like C-terminal" evidence="2">
    <location>
        <begin position="311"/>
        <end position="555"/>
    </location>
</feature>
<evidence type="ECO:0000256" key="1">
    <source>
        <dbReference type="ARBA" id="ARBA00004196"/>
    </source>
</evidence>
<dbReference type="Gene3D" id="1.50.10.100">
    <property type="entry name" value="Chondroitin AC/alginate lyase"/>
    <property type="match status" value="1"/>
</dbReference>
<dbReference type="RefSeq" id="WP_222876209.1">
    <property type="nucleotide sequence ID" value="NZ_AP023361.1"/>
</dbReference>
<evidence type="ECO:0000313" key="4">
    <source>
        <dbReference type="Proteomes" id="UP000515317"/>
    </source>
</evidence>
<dbReference type="Pfam" id="PF07940">
    <property type="entry name" value="Hepar_II_III_C"/>
    <property type="match status" value="1"/>
</dbReference>
<dbReference type="Proteomes" id="UP000515317">
    <property type="component" value="Chromosome"/>
</dbReference>
<dbReference type="GO" id="GO:0016829">
    <property type="term" value="F:lyase activity"/>
    <property type="evidence" value="ECO:0007669"/>
    <property type="project" value="InterPro"/>
</dbReference>
<dbReference type="KEGG" id="tso:IZ6_02380"/>
<comment type="subcellular location">
    <subcellularLocation>
        <location evidence="1">Cell envelope</location>
    </subcellularLocation>
</comment>
<evidence type="ECO:0000259" key="2">
    <source>
        <dbReference type="Pfam" id="PF07940"/>
    </source>
</evidence>
<organism evidence="3 4">
    <name type="scientific">Terrihabitans soli</name>
    <dbReference type="NCBI Taxonomy" id="708113"/>
    <lineage>
        <taxon>Bacteria</taxon>
        <taxon>Pseudomonadati</taxon>
        <taxon>Pseudomonadota</taxon>
        <taxon>Alphaproteobacteria</taxon>
        <taxon>Hyphomicrobiales</taxon>
        <taxon>Terrihabitans</taxon>
    </lineage>
</organism>
<accession>A0A6S6QEG2</accession>
<gene>
    <name evidence="3" type="ORF">IZ6_02380</name>
</gene>
<dbReference type="InterPro" id="IPR012480">
    <property type="entry name" value="Hepar_II_III_C"/>
</dbReference>
<proteinExistence type="predicted"/>
<dbReference type="GO" id="GO:0030313">
    <property type="term" value="C:cell envelope"/>
    <property type="evidence" value="ECO:0007669"/>
    <property type="project" value="UniProtKB-SubCell"/>
</dbReference>
<evidence type="ECO:0000313" key="3">
    <source>
        <dbReference type="EMBL" id="BCJ89503.1"/>
    </source>
</evidence>